<feature type="region of interest" description="Disordered" evidence="1">
    <location>
        <begin position="116"/>
        <end position="143"/>
    </location>
</feature>
<reference evidence="2" key="1">
    <citation type="submission" date="2022-08" db="EMBL/GenBank/DDBJ databases">
        <authorList>
            <consortium name="DOE Joint Genome Institute"/>
            <person name="Min B."/>
            <person name="Riley R."/>
            <person name="Sierra-Patev S."/>
            <person name="Naranjo-Ortiz M."/>
            <person name="Looney B."/>
            <person name="Konkel Z."/>
            <person name="Slot J.C."/>
            <person name="Sakamoto Y."/>
            <person name="Steenwyk J.L."/>
            <person name="Rokas A."/>
            <person name="Carro J."/>
            <person name="Camarero S."/>
            <person name="Ferreira P."/>
            <person name="Molpeceres G."/>
            <person name="Ruiz-Duenas F.J."/>
            <person name="Serrano A."/>
            <person name="Henrissat B."/>
            <person name="Drula E."/>
            <person name="Hughes K.W."/>
            <person name="Mata J.L."/>
            <person name="Ishikawa N.K."/>
            <person name="Vargas-Isla R."/>
            <person name="Ushijima S."/>
            <person name="Smith C.A."/>
            <person name="Ahrendt S."/>
            <person name="Andreopoulos W."/>
            <person name="He G."/>
            <person name="Labutti K."/>
            <person name="Lipzen A."/>
            <person name="Ng V."/>
            <person name="Sandor L."/>
            <person name="Barry K."/>
            <person name="Martinez A.T."/>
            <person name="Xiao Y."/>
            <person name="Gibbons J.G."/>
            <person name="Terashima K."/>
            <person name="Hibbett D.S."/>
            <person name="Grigoriev I.V."/>
        </authorList>
    </citation>
    <scope>NUCLEOTIDE SEQUENCE</scope>
    <source>
        <strain evidence="2">TFB9207</strain>
    </source>
</reference>
<dbReference type="AlphaFoldDB" id="A0AA38UCB6"/>
<protein>
    <submittedName>
        <fullName evidence="2">Uncharacterized protein</fullName>
    </submittedName>
</protein>
<evidence type="ECO:0000313" key="2">
    <source>
        <dbReference type="EMBL" id="KAJ3837042.1"/>
    </source>
</evidence>
<organism evidence="2 3">
    <name type="scientific">Lentinula raphanica</name>
    <dbReference type="NCBI Taxonomy" id="153919"/>
    <lineage>
        <taxon>Eukaryota</taxon>
        <taxon>Fungi</taxon>
        <taxon>Dikarya</taxon>
        <taxon>Basidiomycota</taxon>
        <taxon>Agaricomycotina</taxon>
        <taxon>Agaricomycetes</taxon>
        <taxon>Agaricomycetidae</taxon>
        <taxon>Agaricales</taxon>
        <taxon>Marasmiineae</taxon>
        <taxon>Omphalotaceae</taxon>
        <taxon>Lentinula</taxon>
    </lineage>
</organism>
<sequence>MFTSKLVGYLLKEEEDKRITNVIQKEQIRSYAVNNTSRFRSPPTTPSATSFTPVAFYSSIGNGLHAPFPFPSTPLERHQRVCSDGTDWLDELESSGSGHIGLLEDTRMADLRHRESTRRLRARREDSKKGEIDMGAEAQDERPGLELGKRIGWNTMIPNVNVRLYPRVTRRASTIDVAGLPGHSLFSLARNTQVSLLPVFERPSLKGDREMDIGGRLCVYDRGDGSDSFDLEGGGKREEELYIILTFQRSAPIFVNHRSPLFPRIPPSNSLALSASTPNSYTSIHPAVPPTPSRVTILISSKALLTKVIVTGILRLS</sequence>
<keyword evidence="3" id="KW-1185">Reference proteome</keyword>
<proteinExistence type="predicted"/>
<comment type="caution">
    <text evidence="2">The sequence shown here is derived from an EMBL/GenBank/DDBJ whole genome shotgun (WGS) entry which is preliminary data.</text>
</comment>
<evidence type="ECO:0000256" key="1">
    <source>
        <dbReference type="SAM" id="MobiDB-lite"/>
    </source>
</evidence>
<dbReference type="Proteomes" id="UP001163846">
    <property type="component" value="Unassembled WGS sequence"/>
</dbReference>
<evidence type="ECO:0000313" key="3">
    <source>
        <dbReference type="Proteomes" id="UP001163846"/>
    </source>
</evidence>
<name>A0AA38UCB6_9AGAR</name>
<accession>A0AA38UCB6</accession>
<gene>
    <name evidence="2" type="ORF">F5878DRAFT_662442</name>
</gene>
<feature type="compositionally biased region" description="Basic and acidic residues" evidence="1">
    <location>
        <begin position="116"/>
        <end position="132"/>
    </location>
</feature>
<dbReference type="EMBL" id="MU806275">
    <property type="protein sequence ID" value="KAJ3837042.1"/>
    <property type="molecule type" value="Genomic_DNA"/>
</dbReference>